<dbReference type="VEuPathDB" id="FungiDB:PTTG_28958"/>
<evidence type="ECO:0000313" key="4">
    <source>
        <dbReference type="Proteomes" id="UP000005240"/>
    </source>
</evidence>
<dbReference type="Proteomes" id="UP000005240">
    <property type="component" value="Unassembled WGS sequence"/>
</dbReference>
<reference evidence="3" key="4">
    <citation type="submission" date="2025-05" db="UniProtKB">
        <authorList>
            <consortium name="EnsemblFungi"/>
        </authorList>
    </citation>
    <scope>IDENTIFICATION</scope>
    <source>
        <strain evidence="3">isolate 1-1 / race 1 (BBBD)</strain>
    </source>
</reference>
<evidence type="ECO:0000313" key="3">
    <source>
        <dbReference type="EnsemblFungi" id="PTTG_28958-t43_1-p1"/>
    </source>
</evidence>
<reference evidence="3 4" key="3">
    <citation type="journal article" date="2017" name="G3 (Bethesda)">
        <title>Comparative analysis highlights variable genome content of wheat rusts and divergence of the mating loci.</title>
        <authorList>
            <person name="Cuomo C.A."/>
            <person name="Bakkeren G."/>
            <person name="Khalil H.B."/>
            <person name="Panwar V."/>
            <person name="Joly D."/>
            <person name="Linning R."/>
            <person name="Sakthikumar S."/>
            <person name="Song X."/>
            <person name="Adiconis X."/>
            <person name="Fan L."/>
            <person name="Goldberg J.M."/>
            <person name="Levin J.Z."/>
            <person name="Young S."/>
            <person name="Zeng Q."/>
            <person name="Anikster Y."/>
            <person name="Bruce M."/>
            <person name="Wang M."/>
            <person name="Yin C."/>
            <person name="McCallum B."/>
            <person name="Szabo L.J."/>
            <person name="Hulbert S."/>
            <person name="Chen X."/>
            <person name="Fellers J.P."/>
        </authorList>
    </citation>
    <scope>NUCLEOTIDE SEQUENCE</scope>
    <source>
        <strain evidence="3">isolate 1-1 / race 1 (BBBD)</strain>
        <strain evidence="4">Isolate 1-1 / race 1 (BBBD)</strain>
    </source>
</reference>
<gene>
    <name evidence="2" type="ORF">PTTG_28958</name>
</gene>
<sequence length="52" mass="5728">MRQNKGTTSPSNNRTPHKQTSSLANRITPRQPTLATRIDSPNDPKATSALRN</sequence>
<dbReference type="AlphaFoldDB" id="A0A180G7L7"/>
<evidence type="ECO:0000313" key="2">
    <source>
        <dbReference type="EMBL" id="OAV88686.1"/>
    </source>
</evidence>
<feature type="region of interest" description="Disordered" evidence="1">
    <location>
        <begin position="1"/>
        <end position="52"/>
    </location>
</feature>
<feature type="compositionally biased region" description="Polar residues" evidence="1">
    <location>
        <begin position="1"/>
        <end position="34"/>
    </location>
</feature>
<accession>A0A180G7L7</accession>
<name>A0A180G7L7_PUCT1</name>
<organism evidence="2">
    <name type="scientific">Puccinia triticina (isolate 1-1 / race 1 (BBBD))</name>
    <name type="common">Brown leaf rust fungus</name>
    <dbReference type="NCBI Taxonomy" id="630390"/>
    <lineage>
        <taxon>Eukaryota</taxon>
        <taxon>Fungi</taxon>
        <taxon>Dikarya</taxon>
        <taxon>Basidiomycota</taxon>
        <taxon>Pucciniomycotina</taxon>
        <taxon>Pucciniomycetes</taxon>
        <taxon>Pucciniales</taxon>
        <taxon>Pucciniaceae</taxon>
        <taxon>Puccinia</taxon>
    </lineage>
</organism>
<keyword evidence="4" id="KW-1185">Reference proteome</keyword>
<evidence type="ECO:0000256" key="1">
    <source>
        <dbReference type="SAM" id="MobiDB-lite"/>
    </source>
</evidence>
<reference evidence="2" key="1">
    <citation type="submission" date="2009-11" db="EMBL/GenBank/DDBJ databases">
        <authorList>
            <consortium name="The Broad Institute Genome Sequencing Platform"/>
            <person name="Ward D."/>
            <person name="Feldgarden M."/>
            <person name="Earl A."/>
            <person name="Young S.K."/>
            <person name="Zeng Q."/>
            <person name="Koehrsen M."/>
            <person name="Alvarado L."/>
            <person name="Berlin A."/>
            <person name="Bochicchio J."/>
            <person name="Borenstein D."/>
            <person name="Chapman S.B."/>
            <person name="Chen Z."/>
            <person name="Engels R."/>
            <person name="Freedman E."/>
            <person name="Gellesch M."/>
            <person name="Goldberg J."/>
            <person name="Griggs A."/>
            <person name="Gujja S."/>
            <person name="Heilman E."/>
            <person name="Heiman D."/>
            <person name="Hepburn T."/>
            <person name="Howarth C."/>
            <person name="Jen D."/>
            <person name="Larson L."/>
            <person name="Lewis B."/>
            <person name="Mehta T."/>
            <person name="Park D."/>
            <person name="Pearson M."/>
            <person name="Roberts A."/>
            <person name="Saif S."/>
            <person name="Shea T."/>
            <person name="Shenoy N."/>
            <person name="Sisk P."/>
            <person name="Stolte C."/>
            <person name="Sykes S."/>
            <person name="Thomson T."/>
            <person name="Walk T."/>
            <person name="White J."/>
            <person name="Yandava C."/>
            <person name="Izard J."/>
            <person name="Baranova O.V."/>
            <person name="Blanton J.M."/>
            <person name="Tanner A.C."/>
            <person name="Dewhirst F.E."/>
            <person name="Haas B."/>
            <person name="Nusbaum C."/>
            <person name="Birren B."/>
        </authorList>
    </citation>
    <scope>NUCLEOTIDE SEQUENCE [LARGE SCALE GENOMIC DNA]</scope>
    <source>
        <strain evidence="2">1-1 BBBD Race 1</strain>
    </source>
</reference>
<proteinExistence type="predicted"/>
<dbReference type="EMBL" id="ADAS02000160">
    <property type="protein sequence ID" value="OAV88686.1"/>
    <property type="molecule type" value="Genomic_DNA"/>
</dbReference>
<reference evidence="2" key="2">
    <citation type="submission" date="2016-05" db="EMBL/GenBank/DDBJ databases">
        <title>Comparative analysis highlights variable genome content of wheat rusts and divergence of the mating loci.</title>
        <authorList>
            <person name="Cuomo C.A."/>
            <person name="Bakkeren G."/>
            <person name="Szabo L."/>
            <person name="Khalil H."/>
            <person name="Joly D."/>
            <person name="Goldberg J."/>
            <person name="Young S."/>
            <person name="Zeng Q."/>
            <person name="Fellers J."/>
        </authorList>
    </citation>
    <scope>NUCLEOTIDE SEQUENCE [LARGE SCALE GENOMIC DNA]</scope>
    <source>
        <strain evidence="2">1-1 BBBD Race 1</strain>
    </source>
</reference>
<protein>
    <submittedName>
        <fullName evidence="2 3">Uncharacterized protein</fullName>
    </submittedName>
</protein>
<dbReference type="EnsemblFungi" id="PTTG_28958-t43_1">
    <property type="protein sequence ID" value="PTTG_28958-t43_1-p1"/>
    <property type="gene ID" value="PTTG_28958"/>
</dbReference>